<sequence length="92" mass="9719">MAFQTFVTLAALGLAGTLAPQEAPGTTFTQAPPFIDAQGMAPGPVAGDYRTTPEGCTYRRTQAPGYPERWILIVNPQQLGLPRPPSGCPGMM</sequence>
<comment type="caution">
    <text evidence="2">The sequence shown here is derived from an EMBL/GenBank/DDBJ whole genome shotgun (WGS) entry which is preliminary data.</text>
</comment>
<evidence type="ECO:0000313" key="2">
    <source>
        <dbReference type="EMBL" id="MBS0122587.1"/>
    </source>
</evidence>
<protein>
    <submittedName>
        <fullName evidence="2">Uncharacterized protein</fullName>
    </submittedName>
</protein>
<evidence type="ECO:0000313" key="3">
    <source>
        <dbReference type="Proteomes" id="UP000681356"/>
    </source>
</evidence>
<keyword evidence="3" id="KW-1185">Reference proteome</keyword>
<dbReference type="RefSeq" id="WP_212534565.1">
    <property type="nucleotide sequence ID" value="NZ_JAGTUU010000001.1"/>
</dbReference>
<dbReference type="Proteomes" id="UP000681356">
    <property type="component" value="Unassembled WGS sequence"/>
</dbReference>
<evidence type="ECO:0000256" key="1">
    <source>
        <dbReference type="SAM" id="MobiDB-lite"/>
    </source>
</evidence>
<accession>A0A8J7W7Z3</accession>
<reference evidence="2" key="1">
    <citation type="submission" date="2021-04" db="EMBL/GenBank/DDBJ databases">
        <authorList>
            <person name="Yoon J."/>
        </authorList>
    </citation>
    <scope>NUCLEOTIDE SEQUENCE</scope>
    <source>
        <strain evidence="2">KMU-90</strain>
    </source>
</reference>
<feature type="region of interest" description="Disordered" evidence="1">
    <location>
        <begin position="20"/>
        <end position="53"/>
    </location>
</feature>
<proteinExistence type="predicted"/>
<dbReference type="EMBL" id="JAGTUU010000001">
    <property type="protein sequence ID" value="MBS0122587.1"/>
    <property type="molecule type" value="Genomic_DNA"/>
</dbReference>
<dbReference type="AlphaFoldDB" id="A0A8J7W7Z3"/>
<gene>
    <name evidence="2" type="ORF">KB874_00445</name>
</gene>
<organism evidence="2 3">
    <name type="scientific">Thetidibacter halocola</name>
    <dbReference type="NCBI Taxonomy" id="2827239"/>
    <lineage>
        <taxon>Bacteria</taxon>
        <taxon>Pseudomonadati</taxon>
        <taxon>Pseudomonadota</taxon>
        <taxon>Alphaproteobacteria</taxon>
        <taxon>Rhodobacterales</taxon>
        <taxon>Roseobacteraceae</taxon>
        <taxon>Thetidibacter</taxon>
    </lineage>
</organism>
<name>A0A8J7W7Z3_9RHOB</name>